<dbReference type="InterPro" id="IPR010285">
    <property type="entry name" value="DNA_helicase_pif1-like_DEAD"/>
</dbReference>
<protein>
    <recommendedName>
        <fullName evidence="1">AAA+ ATPase domain-containing protein</fullName>
    </recommendedName>
</protein>
<dbReference type="InterPro" id="IPR027417">
    <property type="entry name" value="P-loop_NTPase"/>
</dbReference>
<dbReference type="SMART" id="SM00382">
    <property type="entry name" value="AAA"/>
    <property type="match status" value="1"/>
</dbReference>
<organism evidence="2 3">
    <name type="scientific">Naasia aerilata</name>
    <dbReference type="NCBI Taxonomy" id="1162966"/>
    <lineage>
        <taxon>Bacteria</taxon>
        <taxon>Bacillati</taxon>
        <taxon>Actinomycetota</taxon>
        <taxon>Actinomycetes</taxon>
        <taxon>Micrococcales</taxon>
        <taxon>Microbacteriaceae</taxon>
        <taxon>Naasia</taxon>
    </lineage>
</organism>
<gene>
    <name evidence="2" type="ORF">GCM10025866_12400</name>
</gene>
<reference evidence="3" key="1">
    <citation type="journal article" date="2019" name="Int. J. Syst. Evol. Microbiol.">
        <title>The Global Catalogue of Microorganisms (GCM) 10K type strain sequencing project: providing services to taxonomists for standard genome sequencing and annotation.</title>
        <authorList>
            <consortium name="The Broad Institute Genomics Platform"/>
            <consortium name="The Broad Institute Genome Sequencing Center for Infectious Disease"/>
            <person name="Wu L."/>
            <person name="Ma J."/>
        </authorList>
    </citation>
    <scope>NUCLEOTIDE SEQUENCE [LARGE SCALE GENOMIC DNA]</scope>
    <source>
        <strain evidence="3">NBRC 108725</strain>
    </source>
</reference>
<proteinExistence type="predicted"/>
<dbReference type="SUPFAM" id="SSF52540">
    <property type="entry name" value="P-loop containing nucleoside triphosphate hydrolases"/>
    <property type="match status" value="2"/>
</dbReference>
<accession>A0ABN6XNT8</accession>
<dbReference type="EMBL" id="AP027731">
    <property type="protein sequence ID" value="BDZ45331.1"/>
    <property type="molecule type" value="Genomic_DNA"/>
</dbReference>
<evidence type="ECO:0000313" key="2">
    <source>
        <dbReference type="EMBL" id="BDZ45331.1"/>
    </source>
</evidence>
<keyword evidence="3" id="KW-1185">Reference proteome</keyword>
<dbReference type="Gene3D" id="3.40.50.300">
    <property type="entry name" value="P-loop containing nucleotide triphosphate hydrolases"/>
    <property type="match status" value="1"/>
</dbReference>
<dbReference type="Proteomes" id="UP001321498">
    <property type="component" value="Chromosome"/>
</dbReference>
<dbReference type="InterPro" id="IPR003593">
    <property type="entry name" value="AAA+_ATPase"/>
</dbReference>
<dbReference type="PANTHER" id="PTHR47642">
    <property type="entry name" value="ATP-DEPENDENT DNA HELICASE"/>
    <property type="match status" value="1"/>
</dbReference>
<evidence type="ECO:0000259" key="1">
    <source>
        <dbReference type="SMART" id="SM00382"/>
    </source>
</evidence>
<dbReference type="Pfam" id="PF05970">
    <property type="entry name" value="PIF1"/>
    <property type="match status" value="1"/>
</dbReference>
<name>A0ABN6XNT8_9MICO</name>
<feature type="domain" description="AAA+ ATPase" evidence="1">
    <location>
        <begin position="19"/>
        <end position="255"/>
    </location>
</feature>
<evidence type="ECO:0000313" key="3">
    <source>
        <dbReference type="Proteomes" id="UP001321498"/>
    </source>
</evidence>
<sequence length="272" mass="29407">MPPGLSAEQQAVFDAIESTRSHIFVTGRAGTGKSTLLNHLAWHSEKQIVICAPTGVAALNVGGQTVHSLFKLPIGVIADRDLDDDAPLRKLLGAIDTVVIDEVSMVNADLLDAVDRRLRWARQRNEPFGGVQIVLFGDPFQLAPVPGDADERAYFADNYASMWFFDAKVWQQTELNVLELREIHRQQDDGFKAMLNAVRHGKVTAEIAGVLNGAGARPVPADPPITLATRNDSVNRINARALAALPGKAQIARAEISGDFGGRNYPGRSPSS</sequence>
<dbReference type="PANTHER" id="PTHR47642:SF5">
    <property type="entry name" value="ATP-DEPENDENT DNA HELICASE"/>
    <property type="match status" value="1"/>
</dbReference>
<dbReference type="InterPro" id="IPR051055">
    <property type="entry name" value="PIF1_helicase"/>
</dbReference>